<feature type="region of interest" description="Disordered" evidence="1">
    <location>
        <begin position="168"/>
        <end position="239"/>
    </location>
</feature>
<evidence type="ECO:0000313" key="2">
    <source>
        <dbReference type="EMBL" id="OGY85088.1"/>
    </source>
</evidence>
<proteinExistence type="predicted"/>
<dbReference type="AlphaFoldDB" id="A0A1G2B792"/>
<protein>
    <submittedName>
        <fullName evidence="2">Uncharacterized protein</fullName>
    </submittedName>
</protein>
<reference evidence="2 3" key="1">
    <citation type="journal article" date="2016" name="Nat. Commun.">
        <title>Thousands of microbial genomes shed light on interconnected biogeochemical processes in an aquifer system.</title>
        <authorList>
            <person name="Anantharaman K."/>
            <person name="Brown C.T."/>
            <person name="Hug L.A."/>
            <person name="Sharon I."/>
            <person name="Castelle C.J."/>
            <person name="Probst A.J."/>
            <person name="Thomas B.C."/>
            <person name="Singh A."/>
            <person name="Wilkins M.J."/>
            <person name="Karaoz U."/>
            <person name="Brodie E.L."/>
            <person name="Williams K.H."/>
            <person name="Hubbard S.S."/>
            <person name="Banfield J.F."/>
        </authorList>
    </citation>
    <scope>NUCLEOTIDE SEQUENCE [LARGE SCALE GENOMIC DNA]</scope>
</reference>
<dbReference type="Proteomes" id="UP000176952">
    <property type="component" value="Unassembled WGS sequence"/>
</dbReference>
<gene>
    <name evidence="2" type="ORF">A3F54_02695</name>
</gene>
<evidence type="ECO:0000256" key="1">
    <source>
        <dbReference type="SAM" id="MobiDB-lite"/>
    </source>
</evidence>
<organism evidence="2 3">
    <name type="scientific">Candidatus Kerfeldbacteria bacterium RIFCSPHIGHO2_12_FULL_48_17</name>
    <dbReference type="NCBI Taxonomy" id="1798542"/>
    <lineage>
        <taxon>Bacteria</taxon>
        <taxon>Candidatus Kerfeldiibacteriota</taxon>
    </lineage>
</organism>
<evidence type="ECO:0000313" key="3">
    <source>
        <dbReference type="Proteomes" id="UP000176952"/>
    </source>
</evidence>
<dbReference type="EMBL" id="MHKD01000007">
    <property type="protein sequence ID" value="OGY85088.1"/>
    <property type="molecule type" value="Genomic_DNA"/>
</dbReference>
<dbReference type="STRING" id="1798542.A3F54_02695"/>
<comment type="caution">
    <text evidence="2">The sequence shown here is derived from an EMBL/GenBank/DDBJ whole genome shotgun (WGS) entry which is preliminary data.</text>
</comment>
<name>A0A1G2B792_9BACT</name>
<accession>A0A1G2B792</accession>
<sequence>MSSPELKFKTPLPNEDADALAAAWQKAETIRDPEKRQKFKDGLYAAYHEVMEEHDQPINKERSPLNVAVGAGLEAVDYGPGLIRTGVAGLTGVLTEEDIRRAVFPDLQPAISFSEVAERLKIPPGPTYKGVSARGAGAFLLDVLSSPTILKTLGKKALTKKAVSGAAEKLESVPQGIRGKPIPGRPAEELAGGPVASGGPTMEFSQAQIPGPQSALPRGPSPELLDIPRPMPPSAPALEYQTLLTPPPLLPEVLPERAMQPAPSPQKSGLPYREAPKKVAGEVVGEGISRPRTKYSDMWDMEELVSAPELAPANKPIRPGFPPPPLTTGKPSPLELFAKGAAFVSEPLPKIAKWTGKKSIEMSYKDVDLTTLFAGKTPYTTVATKYGAPGGPKAAALWAGNQIEKLSQNDLRYYIRQGIYEGGKKGISLGESAGSIYGPALDDLGVQMRVMGSSESATKVLKNLKTEMASSGIALTSTLDMGELLMLKRAAQQQARKYGAYAAEGKSLTAKRSIEDQMTGNAYANIANRADQAIVVNLEKAQTGLGSAYKEVNSDISSLLTAEKELQKIAGESALERIRRVSIPAAVGAAAGYSPMFLLPGPAKLAAIPLALATGAVSASPTIQTAAGRSLLKYGPAAAHVGRAAGVESGAPYARPTPWEMLLRQMEQK</sequence>